<name>A0ABT3N2N8_9GAMM</name>
<evidence type="ECO:0000259" key="1">
    <source>
        <dbReference type="Pfam" id="PF08765"/>
    </source>
</evidence>
<dbReference type="InterPro" id="IPR009057">
    <property type="entry name" value="Homeodomain-like_sf"/>
</dbReference>
<dbReference type="InterPro" id="IPR052411">
    <property type="entry name" value="c-mor_Regulatory_Protein"/>
</dbReference>
<gene>
    <name evidence="2" type="ORF">NX722_25310</name>
</gene>
<dbReference type="Gene3D" id="1.10.10.60">
    <property type="entry name" value="Homeodomain-like"/>
    <property type="match status" value="1"/>
</dbReference>
<dbReference type="Proteomes" id="UP001209854">
    <property type="component" value="Unassembled WGS sequence"/>
</dbReference>
<evidence type="ECO:0000313" key="3">
    <source>
        <dbReference type="Proteomes" id="UP001209854"/>
    </source>
</evidence>
<keyword evidence="3" id="KW-1185">Reference proteome</keyword>
<protein>
    <recommendedName>
        <fullName evidence="1">Mor transcription activator domain-containing protein</fullName>
    </recommendedName>
</protein>
<sequence length="136" mass="15595">MQKVTTRLLAEKLGIKELLEPDIQAIIEDKNQWPKDLHTVAQVAMGELERLGTNKQVSRQIVEALLVAMAFRVGGKQFYFPKGRQLKGAIRKYWIYKDSKSLSVRELAKKYQMTEAAIYDAIKQQKAIEKTADEID</sequence>
<dbReference type="EMBL" id="JAPFCC010000001">
    <property type="protein sequence ID" value="MCW7555886.1"/>
    <property type="molecule type" value="Genomic_DNA"/>
</dbReference>
<dbReference type="PANTHER" id="PTHR37812:SF1">
    <property type="entry name" value="MU-LIKE PROPHAGE FLUMU PROTEIN C"/>
    <property type="match status" value="1"/>
</dbReference>
<dbReference type="Pfam" id="PF08765">
    <property type="entry name" value="Mor"/>
    <property type="match status" value="1"/>
</dbReference>
<organism evidence="2 3">
    <name type="scientific">Endozoicomonas gorgoniicola</name>
    <dbReference type="NCBI Taxonomy" id="1234144"/>
    <lineage>
        <taxon>Bacteria</taxon>
        <taxon>Pseudomonadati</taxon>
        <taxon>Pseudomonadota</taxon>
        <taxon>Gammaproteobacteria</taxon>
        <taxon>Oceanospirillales</taxon>
        <taxon>Endozoicomonadaceae</taxon>
        <taxon>Endozoicomonas</taxon>
    </lineage>
</organism>
<comment type="caution">
    <text evidence="2">The sequence shown here is derived from an EMBL/GenBank/DDBJ whole genome shotgun (WGS) entry which is preliminary data.</text>
</comment>
<dbReference type="PANTHER" id="PTHR37812">
    <property type="entry name" value="MU-LIKE PROPHAGE FLUMU PROTEIN C"/>
    <property type="match status" value="1"/>
</dbReference>
<evidence type="ECO:0000313" key="2">
    <source>
        <dbReference type="EMBL" id="MCW7555886.1"/>
    </source>
</evidence>
<reference evidence="2 3" key="1">
    <citation type="submission" date="2022-10" db="EMBL/GenBank/DDBJ databases">
        <title>High-quality genome sequences of two octocoral-associated bacteria, Endozoicomonas euniceicola EF212 and Endozoicomonas gorgoniicola PS125.</title>
        <authorList>
            <person name="Chiou Y.-J."/>
            <person name="Chen Y.-H."/>
        </authorList>
    </citation>
    <scope>NUCLEOTIDE SEQUENCE [LARGE SCALE GENOMIC DNA]</scope>
    <source>
        <strain evidence="2 3">PS125</strain>
    </source>
</reference>
<feature type="domain" description="Mor transcription activator" evidence="1">
    <location>
        <begin position="32"/>
        <end position="129"/>
    </location>
</feature>
<accession>A0ABT3N2N8</accession>
<dbReference type="RefSeq" id="WP_262565624.1">
    <property type="nucleotide sequence ID" value="NZ_JAPFCC010000001.1"/>
</dbReference>
<dbReference type="SUPFAM" id="SSF46689">
    <property type="entry name" value="Homeodomain-like"/>
    <property type="match status" value="1"/>
</dbReference>
<proteinExistence type="predicted"/>
<dbReference type="InterPro" id="IPR014875">
    <property type="entry name" value="Mor_transcription_activator"/>
</dbReference>